<dbReference type="GO" id="GO:0016747">
    <property type="term" value="F:acyltransferase activity, transferring groups other than amino-acyl groups"/>
    <property type="evidence" value="ECO:0007669"/>
    <property type="project" value="InterPro"/>
</dbReference>
<dbReference type="Pfam" id="PF13673">
    <property type="entry name" value="Acetyltransf_10"/>
    <property type="match status" value="1"/>
</dbReference>
<gene>
    <name evidence="4" type="ORF">DES37_11031</name>
</gene>
<proteinExistence type="predicted"/>
<reference evidence="4 5" key="1">
    <citation type="submission" date="2018-05" db="EMBL/GenBank/DDBJ databases">
        <title>Genomic Encyclopedia of Type Strains, Phase IV (KMG-IV): sequencing the most valuable type-strain genomes for metagenomic binning, comparative biology and taxonomic classification.</title>
        <authorList>
            <person name="Goeker M."/>
        </authorList>
    </citation>
    <scope>NUCLEOTIDE SEQUENCE [LARGE SCALE GENOMIC DNA]</scope>
    <source>
        <strain evidence="4 5">DSM 19579</strain>
    </source>
</reference>
<dbReference type="InterPro" id="IPR000182">
    <property type="entry name" value="GNAT_dom"/>
</dbReference>
<dbReference type="PANTHER" id="PTHR43800">
    <property type="entry name" value="PEPTIDYL-LYSINE N-ACETYLTRANSFERASE YJAB"/>
    <property type="match status" value="1"/>
</dbReference>
<name>A0A317PVB1_9ENTR</name>
<dbReference type="PANTHER" id="PTHR43800:SF1">
    <property type="entry name" value="PEPTIDYL-LYSINE N-ACETYLTRANSFERASE YJAB"/>
    <property type="match status" value="1"/>
</dbReference>
<dbReference type="NCBIfam" id="NF007853">
    <property type="entry name" value="PRK10562.1"/>
    <property type="match status" value="1"/>
</dbReference>
<dbReference type="EMBL" id="QGTS01000010">
    <property type="protein sequence ID" value="PWW06629.1"/>
    <property type="molecule type" value="Genomic_DNA"/>
</dbReference>
<dbReference type="PROSITE" id="PS51186">
    <property type="entry name" value="GNAT"/>
    <property type="match status" value="1"/>
</dbReference>
<dbReference type="Proteomes" id="UP000246744">
    <property type="component" value="Unassembled WGS sequence"/>
</dbReference>
<evidence type="ECO:0000313" key="5">
    <source>
        <dbReference type="Proteomes" id="UP000246744"/>
    </source>
</evidence>
<keyword evidence="2" id="KW-0012">Acyltransferase</keyword>
<keyword evidence="5" id="KW-1185">Reference proteome</keyword>
<evidence type="ECO:0000313" key="4">
    <source>
        <dbReference type="EMBL" id="PWW06629.1"/>
    </source>
</evidence>
<feature type="domain" description="N-acetyltransferase" evidence="3">
    <location>
        <begin position="1"/>
        <end position="143"/>
    </location>
</feature>
<dbReference type="OrthoDB" id="9789605at2"/>
<dbReference type="AlphaFoldDB" id="A0A317PVB1"/>
<organism evidence="4 5">
    <name type="scientific">Mangrovibacter plantisponsor</name>
    <dbReference type="NCBI Taxonomy" id="451513"/>
    <lineage>
        <taxon>Bacteria</taxon>
        <taxon>Pseudomonadati</taxon>
        <taxon>Pseudomonadota</taxon>
        <taxon>Gammaproteobacteria</taxon>
        <taxon>Enterobacterales</taxon>
        <taxon>Enterobacteriaceae</taxon>
        <taxon>Mangrovibacter</taxon>
    </lineage>
</organism>
<comment type="caution">
    <text evidence="4">The sequence shown here is derived from an EMBL/GenBank/DDBJ whole genome shotgun (WGS) entry which is preliminary data.</text>
</comment>
<sequence length="143" mass="16440">MIRRSRARDMPELLSLWLASTTAAHEFIPVSYWQASVPVVRDIYLPHATTWVYHEQGELQGFVSVLESRFIGALFIAPHSVGHGIGRELLSHVKNRYPLLSLEVYQKNSRAVSFYHAQGFRIIESAWQDDTQEPTWIMSWQAG</sequence>
<protein>
    <submittedName>
        <fullName evidence="4">Putative acetyltransferase</fullName>
    </submittedName>
</protein>
<evidence type="ECO:0000256" key="1">
    <source>
        <dbReference type="ARBA" id="ARBA00022679"/>
    </source>
</evidence>
<dbReference type="RefSeq" id="WP_036107101.1">
    <property type="nucleotide sequence ID" value="NZ_QGTS01000010.1"/>
</dbReference>
<evidence type="ECO:0000259" key="3">
    <source>
        <dbReference type="PROSITE" id="PS51186"/>
    </source>
</evidence>
<dbReference type="Gene3D" id="3.40.630.30">
    <property type="match status" value="1"/>
</dbReference>
<dbReference type="InterPro" id="IPR016181">
    <property type="entry name" value="Acyl_CoA_acyltransferase"/>
</dbReference>
<evidence type="ECO:0000256" key="2">
    <source>
        <dbReference type="ARBA" id="ARBA00023315"/>
    </source>
</evidence>
<dbReference type="CDD" id="cd04301">
    <property type="entry name" value="NAT_SF"/>
    <property type="match status" value="1"/>
</dbReference>
<keyword evidence="1 4" id="KW-0808">Transferase</keyword>
<dbReference type="SUPFAM" id="SSF55729">
    <property type="entry name" value="Acyl-CoA N-acyltransferases (Nat)"/>
    <property type="match status" value="1"/>
</dbReference>
<accession>A0A317PVB1</accession>